<evidence type="ECO:0000256" key="4">
    <source>
        <dbReference type="ARBA" id="ARBA00022490"/>
    </source>
</evidence>
<dbReference type="Pfam" id="PF02631">
    <property type="entry name" value="RecX_HTH2"/>
    <property type="match status" value="1"/>
</dbReference>
<dbReference type="AlphaFoldDB" id="A0A5D9C3I8"/>
<dbReference type="Gene3D" id="1.10.10.10">
    <property type="entry name" value="Winged helix-like DNA-binding domain superfamily/Winged helix DNA-binding domain"/>
    <property type="match status" value="1"/>
</dbReference>
<comment type="caution">
    <text evidence="6">The sequence shown here is derived from an EMBL/GenBank/DDBJ whole genome shotgun (WGS) entry which is preliminary data.</text>
</comment>
<dbReference type="GO" id="GO:0005737">
    <property type="term" value="C:cytoplasm"/>
    <property type="evidence" value="ECO:0007669"/>
    <property type="project" value="UniProtKB-SubCell"/>
</dbReference>
<evidence type="ECO:0000256" key="2">
    <source>
        <dbReference type="ARBA" id="ARBA00009695"/>
    </source>
</evidence>
<dbReference type="EMBL" id="VTOU01000003">
    <property type="protein sequence ID" value="TZG26239.1"/>
    <property type="molecule type" value="Genomic_DNA"/>
</dbReference>
<evidence type="ECO:0000313" key="6">
    <source>
        <dbReference type="EMBL" id="TZG26239.1"/>
    </source>
</evidence>
<dbReference type="InterPro" id="IPR053924">
    <property type="entry name" value="RecX_HTH_2nd"/>
</dbReference>
<protein>
    <recommendedName>
        <fullName evidence="3">Regulatory protein RecX</fullName>
    </recommendedName>
</protein>
<sequence>MPYETRKRGESPTSRPYDRAGLDRIALAYVGRYATTRAKLADYLRRKLRQHGWAEDGSAPIDAIVERMTELRYVDDEVFARSRAESLSRRGYGGHRIAAALAAAGVDRDMAADVAPDEDQAEAAATAFARRRRIGPFATAPADRESRNRALAAMLRAGHDSTIARRIVDLDPSLAGTEQDD</sequence>
<evidence type="ECO:0000259" key="5">
    <source>
        <dbReference type="Pfam" id="PF02631"/>
    </source>
</evidence>
<organism evidence="6 7">
    <name type="scientific">Sphingomonas montanisoli</name>
    <dbReference type="NCBI Taxonomy" id="2606412"/>
    <lineage>
        <taxon>Bacteria</taxon>
        <taxon>Pseudomonadati</taxon>
        <taxon>Pseudomonadota</taxon>
        <taxon>Alphaproteobacteria</taxon>
        <taxon>Sphingomonadales</taxon>
        <taxon>Sphingomonadaceae</taxon>
        <taxon>Sphingomonas</taxon>
    </lineage>
</organism>
<keyword evidence="4" id="KW-0963">Cytoplasm</keyword>
<evidence type="ECO:0000256" key="1">
    <source>
        <dbReference type="ARBA" id="ARBA00004496"/>
    </source>
</evidence>
<gene>
    <name evidence="6" type="ORF">FYJ91_14950</name>
</gene>
<proteinExistence type="inferred from homology"/>
<evidence type="ECO:0000256" key="3">
    <source>
        <dbReference type="ARBA" id="ARBA00018111"/>
    </source>
</evidence>
<comment type="subcellular location">
    <subcellularLocation>
        <location evidence="1">Cytoplasm</location>
    </subcellularLocation>
</comment>
<comment type="similarity">
    <text evidence="2">Belongs to the RecX family.</text>
</comment>
<feature type="domain" description="RecX second three-helical" evidence="5">
    <location>
        <begin position="75"/>
        <end position="113"/>
    </location>
</feature>
<dbReference type="RefSeq" id="WP_149523045.1">
    <property type="nucleotide sequence ID" value="NZ_VTOU01000003.1"/>
</dbReference>
<accession>A0A5D9C3I8</accession>
<dbReference type="Proteomes" id="UP000322077">
    <property type="component" value="Unassembled WGS sequence"/>
</dbReference>
<name>A0A5D9C3I8_9SPHN</name>
<reference evidence="6 7" key="1">
    <citation type="submission" date="2019-08" db="EMBL/GenBank/DDBJ databases">
        <authorList>
            <person name="Wang G."/>
            <person name="Xu Z."/>
        </authorList>
    </citation>
    <scope>NUCLEOTIDE SEQUENCE [LARGE SCALE GENOMIC DNA]</scope>
    <source>
        <strain evidence="6 7">ZX</strain>
    </source>
</reference>
<evidence type="ECO:0000313" key="7">
    <source>
        <dbReference type="Proteomes" id="UP000322077"/>
    </source>
</evidence>
<dbReference type="InterPro" id="IPR036388">
    <property type="entry name" value="WH-like_DNA-bd_sf"/>
</dbReference>
<keyword evidence="7" id="KW-1185">Reference proteome</keyword>